<dbReference type="InterPro" id="IPR020846">
    <property type="entry name" value="MFS_dom"/>
</dbReference>
<keyword evidence="5 7" id="KW-1133">Transmembrane helix</keyword>
<dbReference type="Proteomes" id="UP001172681">
    <property type="component" value="Unassembled WGS sequence"/>
</dbReference>
<feature type="transmembrane region" description="Helical" evidence="7">
    <location>
        <begin position="388"/>
        <end position="408"/>
    </location>
</feature>
<protein>
    <recommendedName>
        <fullName evidence="8">Major facilitator superfamily (MFS) profile domain-containing protein</fullName>
    </recommendedName>
</protein>
<keyword evidence="6 7" id="KW-0472">Membrane</keyword>
<dbReference type="Pfam" id="PF00083">
    <property type="entry name" value="Sugar_tr"/>
    <property type="match status" value="2"/>
</dbReference>
<evidence type="ECO:0000256" key="5">
    <source>
        <dbReference type="ARBA" id="ARBA00022989"/>
    </source>
</evidence>
<proteinExistence type="inferred from homology"/>
<evidence type="ECO:0000256" key="6">
    <source>
        <dbReference type="ARBA" id="ARBA00023136"/>
    </source>
</evidence>
<feature type="transmembrane region" description="Helical" evidence="7">
    <location>
        <begin position="28"/>
        <end position="45"/>
    </location>
</feature>
<evidence type="ECO:0000313" key="9">
    <source>
        <dbReference type="EMBL" id="KAJ9637016.1"/>
    </source>
</evidence>
<evidence type="ECO:0000256" key="7">
    <source>
        <dbReference type="SAM" id="Phobius"/>
    </source>
</evidence>
<evidence type="ECO:0000259" key="8">
    <source>
        <dbReference type="PROSITE" id="PS50850"/>
    </source>
</evidence>
<feature type="transmembrane region" description="Helical" evidence="7">
    <location>
        <begin position="189"/>
        <end position="212"/>
    </location>
</feature>
<dbReference type="PROSITE" id="PS50850">
    <property type="entry name" value="MFS"/>
    <property type="match status" value="1"/>
</dbReference>
<evidence type="ECO:0000256" key="4">
    <source>
        <dbReference type="ARBA" id="ARBA00022692"/>
    </source>
</evidence>
<sequence>MFNIKQTKLIRPPPGHDVDRPRPANLTYVYLVTAFVSLGALLFGYDQGVMGTIVADERWIQLMRPKNSWVTGAVVSLYDVGCFIGAMSIGYLADSCGRERTLSIASVVFIVGAVIQSASYDVPTITVGRIILGYGVGACAAGVPLYVSELAPPAIRGRIIGIEQMILCLGELIAFWLDYGFSYLSIPDWWRIPLAIQVVPAALLAVGCWLWVPPSPRWLVQQDRHECAREVLARLHGDEAAELEMQEIAENVAFEKTVTMAGWMDMFRWPVLRVTLLGTGVQFFQQITGTNSILYYSPSLFQRGGIENAHTRNLATGGIGIVLGNYAIIVFPYLFYVSFNISWGVGSWTYASEIFPVTYRAKGNAISTMALWSGCYIVAQASPPIGSAIGWGLYIIYSGICVLAFVFVRYAMVETRGKTLEEMSRLFGIEEKFAVRSGIDPASAFHHDKNNNNKQVIMQERVEEVNK</sequence>
<keyword evidence="3" id="KW-0813">Transport</keyword>
<dbReference type="EMBL" id="JAPDRN010000026">
    <property type="protein sequence ID" value="KAJ9637016.1"/>
    <property type="molecule type" value="Genomic_DNA"/>
</dbReference>
<feature type="transmembrane region" description="Helical" evidence="7">
    <location>
        <begin position="313"/>
        <end position="335"/>
    </location>
</feature>
<keyword evidence="10" id="KW-1185">Reference proteome</keyword>
<dbReference type="InterPro" id="IPR005828">
    <property type="entry name" value="MFS_sugar_transport-like"/>
</dbReference>
<comment type="subcellular location">
    <subcellularLocation>
        <location evidence="1">Membrane</location>
        <topology evidence="1">Multi-pass membrane protein</topology>
    </subcellularLocation>
</comment>
<comment type="similarity">
    <text evidence="2">Belongs to the major facilitator superfamily. Sugar transporter (TC 2.A.1.1) family.</text>
</comment>
<dbReference type="InterPro" id="IPR036259">
    <property type="entry name" value="MFS_trans_sf"/>
</dbReference>
<organism evidence="9 10">
    <name type="scientific">Knufia peltigerae</name>
    <dbReference type="NCBI Taxonomy" id="1002370"/>
    <lineage>
        <taxon>Eukaryota</taxon>
        <taxon>Fungi</taxon>
        <taxon>Dikarya</taxon>
        <taxon>Ascomycota</taxon>
        <taxon>Pezizomycotina</taxon>
        <taxon>Eurotiomycetes</taxon>
        <taxon>Chaetothyriomycetidae</taxon>
        <taxon>Chaetothyriales</taxon>
        <taxon>Trichomeriaceae</taxon>
        <taxon>Knufia</taxon>
    </lineage>
</organism>
<dbReference type="PANTHER" id="PTHR48022">
    <property type="entry name" value="PLASTIDIC GLUCOSE TRANSPORTER 4"/>
    <property type="match status" value="1"/>
</dbReference>
<evidence type="ECO:0000256" key="3">
    <source>
        <dbReference type="ARBA" id="ARBA00022448"/>
    </source>
</evidence>
<evidence type="ECO:0000313" key="10">
    <source>
        <dbReference type="Proteomes" id="UP001172681"/>
    </source>
</evidence>
<dbReference type="InterPro" id="IPR003663">
    <property type="entry name" value="Sugar/inositol_transpt"/>
</dbReference>
<comment type="caution">
    <text evidence="9">The sequence shown here is derived from an EMBL/GenBank/DDBJ whole genome shotgun (WGS) entry which is preliminary data.</text>
</comment>
<feature type="transmembrane region" description="Helical" evidence="7">
    <location>
        <begin position="69"/>
        <end position="93"/>
    </location>
</feature>
<name>A0AA38Y6A0_9EURO</name>
<feature type="transmembrane region" description="Helical" evidence="7">
    <location>
        <begin position="102"/>
        <end position="120"/>
    </location>
</feature>
<evidence type="ECO:0000256" key="1">
    <source>
        <dbReference type="ARBA" id="ARBA00004141"/>
    </source>
</evidence>
<feature type="transmembrane region" description="Helical" evidence="7">
    <location>
        <begin position="126"/>
        <end position="147"/>
    </location>
</feature>
<dbReference type="GO" id="GO:0016020">
    <property type="term" value="C:membrane"/>
    <property type="evidence" value="ECO:0007669"/>
    <property type="project" value="UniProtKB-SubCell"/>
</dbReference>
<dbReference type="GO" id="GO:0005351">
    <property type="term" value="F:carbohydrate:proton symporter activity"/>
    <property type="evidence" value="ECO:0007669"/>
    <property type="project" value="TreeGrafter"/>
</dbReference>
<dbReference type="Gene3D" id="1.20.1250.20">
    <property type="entry name" value="MFS general substrate transporter like domains"/>
    <property type="match status" value="2"/>
</dbReference>
<keyword evidence="4 7" id="KW-0812">Transmembrane</keyword>
<evidence type="ECO:0000256" key="2">
    <source>
        <dbReference type="ARBA" id="ARBA00010992"/>
    </source>
</evidence>
<feature type="domain" description="Major facilitator superfamily (MFS) profile" evidence="8">
    <location>
        <begin position="32"/>
        <end position="416"/>
    </location>
</feature>
<accession>A0AA38Y6A0</accession>
<dbReference type="AlphaFoldDB" id="A0AA38Y6A0"/>
<dbReference type="InterPro" id="IPR050360">
    <property type="entry name" value="MFS_Sugar_Transporters"/>
</dbReference>
<dbReference type="SUPFAM" id="SSF103473">
    <property type="entry name" value="MFS general substrate transporter"/>
    <property type="match status" value="1"/>
</dbReference>
<reference evidence="9" key="1">
    <citation type="submission" date="2022-10" db="EMBL/GenBank/DDBJ databases">
        <title>Culturing micro-colonial fungi from biological soil crusts in the Mojave desert and describing Neophaeococcomyces mojavensis, and introducing the new genera and species Taxawa tesnikishii.</title>
        <authorList>
            <person name="Kurbessoian T."/>
            <person name="Stajich J.E."/>
        </authorList>
    </citation>
    <scope>NUCLEOTIDE SEQUENCE</scope>
    <source>
        <strain evidence="9">TK_35</strain>
    </source>
</reference>
<dbReference type="PRINTS" id="PR00171">
    <property type="entry name" value="SUGRTRNSPORT"/>
</dbReference>
<feature type="transmembrane region" description="Helical" evidence="7">
    <location>
        <begin position="159"/>
        <end position="177"/>
    </location>
</feature>
<dbReference type="PANTHER" id="PTHR48022:SF2">
    <property type="entry name" value="PLASTIDIC GLUCOSE TRANSPORTER 4"/>
    <property type="match status" value="1"/>
</dbReference>
<gene>
    <name evidence="9" type="ORF">H2204_004939</name>
</gene>